<name>A0A8A4XDG0_9VIRU</name>
<feature type="region of interest" description="Disordered" evidence="1">
    <location>
        <begin position="1"/>
        <end position="25"/>
    </location>
</feature>
<sequence>MAYRRSAKSRYAAAKRRSKRLGGVTGSIHYRRSRGRKRTYRKKTSRKMILNVSSTKKRDTMINFSNITATSQIGGTAYSTSPAVITGGYTTFNPIVWCATGRDNTIATGGTPGNKYYQATRTATTCFMRGLAENVEIQVSDGLPWQWRRICFTYKGINDLLPGLSTAPAFRVSLETSNGWVRTVNALPNNAYRDSLEGVMFRGVKGVDFNEPLTAPLDPTRITVKYDKTRTISSGNEDGCIRKYKFWHGMNKNLVYADDESGGTETTGNFSVQSKAGMGDYIIVDYFLPRAGSTSSNQLIFNPTASLYWHEK</sequence>
<reference evidence="2" key="1">
    <citation type="submission" date="2020-10" db="EMBL/GenBank/DDBJ databases">
        <title>CRESS DNA virus dark matter in the feces of wild birds.</title>
        <authorList>
            <person name="Yang S."/>
            <person name="Zhang W."/>
        </authorList>
    </citation>
    <scope>NUCLEOTIDE SEQUENCE</scope>
    <source>
        <strain evidence="2">Dar170gen2</strain>
    </source>
</reference>
<proteinExistence type="predicted"/>
<feature type="compositionally biased region" description="Basic residues" evidence="1">
    <location>
        <begin position="1"/>
        <end position="20"/>
    </location>
</feature>
<accession>A0A8A4XDG0</accession>
<dbReference type="EMBL" id="MW182961">
    <property type="protein sequence ID" value="QTE03640.1"/>
    <property type="molecule type" value="Genomic_DNA"/>
</dbReference>
<protein>
    <submittedName>
        <fullName evidence="2">Capsid protein</fullName>
    </submittedName>
</protein>
<evidence type="ECO:0000256" key="1">
    <source>
        <dbReference type="SAM" id="MobiDB-lite"/>
    </source>
</evidence>
<organism evidence="2">
    <name type="scientific">Phoenicurus auroreus Genomoviridae sp</name>
    <dbReference type="NCBI Taxonomy" id="2814988"/>
    <lineage>
        <taxon>Viruses</taxon>
        <taxon>Monodnaviria</taxon>
        <taxon>Shotokuvirae</taxon>
        <taxon>Cressdnaviricota</taxon>
        <taxon>Repensiviricetes</taxon>
        <taxon>Geplafuvirales</taxon>
        <taxon>Genomoviridae</taxon>
    </lineage>
</organism>
<evidence type="ECO:0000313" key="2">
    <source>
        <dbReference type="EMBL" id="QTE03640.1"/>
    </source>
</evidence>